<evidence type="ECO:0000313" key="1">
    <source>
        <dbReference type="EMBL" id="CAG9180277.1"/>
    </source>
</evidence>
<protein>
    <recommendedName>
        <fullName evidence="3">HAMP domain-containing histidine kinase</fullName>
    </recommendedName>
</protein>
<gene>
    <name evidence="1" type="ORF">LMG32289_04576</name>
</gene>
<sequence length="257" mass="26990">MSVSAEDLVAEIFSPSPTSIAELGLSLVHDTTAPLTSLSLLAAAGQRWLDGNPPAIGEAKQCLAEIAAHTRALGELMRTLARLAMSPVPPTQFDLGALLADVVGELKSAPGQACAPLWLDLPDDPIEIRGNAWQLRQVLLHGMRQIVPNLFRQDAGDAVHIRLAATDMHAIIEVRTVARRGIRQYAASAKTSPGALDIAVLDTVMRIHGASLCRGEPGTDQALLTFTWNRGATDVAASVAATSSDLAHNAPSSGGHP</sequence>
<name>A0ABM8XJA3_9BURK</name>
<accession>A0ABM8XJA3</accession>
<organism evidence="1 2">
    <name type="scientific">Cupriavidus pampae</name>
    <dbReference type="NCBI Taxonomy" id="659251"/>
    <lineage>
        <taxon>Bacteria</taxon>
        <taxon>Pseudomonadati</taxon>
        <taxon>Pseudomonadota</taxon>
        <taxon>Betaproteobacteria</taxon>
        <taxon>Burkholderiales</taxon>
        <taxon>Burkholderiaceae</taxon>
        <taxon>Cupriavidus</taxon>
    </lineage>
</organism>
<reference evidence="1 2" key="1">
    <citation type="submission" date="2021-08" db="EMBL/GenBank/DDBJ databases">
        <authorList>
            <person name="Peeters C."/>
        </authorList>
    </citation>
    <scope>NUCLEOTIDE SEQUENCE [LARGE SCALE GENOMIC DNA]</scope>
    <source>
        <strain evidence="1 2">LMG 32289</strain>
    </source>
</reference>
<keyword evidence="2" id="KW-1185">Reference proteome</keyword>
<proteinExistence type="predicted"/>
<dbReference type="RefSeq" id="WP_223992395.1">
    <property type="nucleotide sequence ID" value="NZ_CAJZAG010000009.1"/>
</dbReference>
<evidence type="ECO:0000313" key="2">
    <source>
        <dbReference type="Proteomes" id="UP000706525"/>
    </source>
</evidence>
<dbReference type="Proteomes" id="UP000706525">
    <property type="component" value="Unassembled WGS sequence"/>
</dbReference>
<comment type="caution">
    <text evidence="1">The sequence shown here is derived from an EMBL/GenBank/DDBJ whole genome shotgun (WGS) entry which is preliminary data.</text>
</comment>
<dbReference type="EMBL" id="CAJZAG010000009">
    <property type="protein sequence ID" value="CAG9180277.1"/>
    <property type="molecule type" value="Genomic_DNA"/>
</dbReference>
<evidence type="ECO:0008006" key="3">
    <source>
        <dbReference type="Google" id="ProtNLM"/>
    </source>
</evidence>